<evidence type="ECO:0000256" key="7">
    <source>
        <dbReference type="ARBA" id="ARBA00022839"/>
    </source>
</evidence>
<keyword evidence="11" id="KW-0413">Isomerase</keyword>
<keyword evidence="5 15" id="KW-0378">Hydrolase</keyword>
<dbReference type="GO" id="GO:0004527">
    <property type="term" value="F:exonuclease activity"/>
    <property type="evidence" value="ECO:0007669"/>
    <property type="project" value="UniProtKB-KW"/>
</dbReference>
<protein>
    <recommendedName>
        <fullName evidence="13">DNA 3'-5' helicase</fullName>
        <ecNumber evidence="13">5.6.2.4</ecNumber>
    </recommendedName>
</protein>
<dbReference type="Gene3D" id="1.10.10.160">
    <property type="match status" value="1"/>
</dbReference>
<feature type="binding site" evidence="15">
    <location>
        <begin position="43"/>
        <end position="50"/>
    </location>
    <ligand>
        <name>ATP</name>
        <dbReference type="ChEBI" id="CHEBI:30616"/>
    </ligand>
</feature>
<dbReference type="GO" id="GO:0005829">
    <property type="term" value="C:cytosol"/>
    <property type="evidence" value="ECO:0007669"/>
    <property type="project" value="TreeGrafter"/>
</dbReference>
<evidence type="ECO:0000313" key="19">
    <source>
        <dbReference type="EMBL" id="CCI83661.1"/>
    </source>
</evidence>
<dbReference type="SUPFAM" id="SSF52540">
    <property type="entry name" value="P-loop containing nucleoside triphosphate hydrolases"/>
    <property type="match status" value="1"/>
</dbReference>
<dbReference type="Proteomes" id="UP000011016">
    <property type="component" value="Unassembled WGS sequence"/>
</dbReference>
<dbReference type="GO" id="GO:0043138">
    <property type="term" value="F:3'-5' DNA helicase activity"/>
    <property type="evidence" value="ECO:0007669"/>
    <property type="project" value="UniProtKB-EC"/>
</dbReference>
<keyword evidence="2" id="KW-0540">Nuclease</keyword>
<evidence type="ECO:0000256" key="6">
    <source>
        <dbReference type="ARBA" id="ARBA00022806"/>
    </source>
</evidence>
<dbReference type="eggNOG" id="COG0210">
    <property type="taxonomic scope" value="Bacteria"/>
</dbReference>
<keyword evidence="8 15" id="KW-0067">ATP-binding</keyword>
<name>I7JW55_9CORY</name>
<evidence type="ECO:0000259" key="18">
    <source>
        <dbReference type="PROSITE" id="PS51217"/>
    </source>
</evidence>
<comment type="similarity">
    <text evidence="1">Belongs to the helicase family. UvrD subfamily.</text>
</comment>
<sequence length="1034" mass="112133">MLRPPERTDEPRPRLRGRAPTRAGRSWDHVGGLPTEGSWRVTGPAGSGVSSLLIDTAVAAVERGEDPSGVLVVAPGKESAARLRRGIVDELLAGPAAGGYAAESSLARSVHSVAFMLLRAGSDDRLRLVTGAEQDSEMRQLLLGHAEEGGGTWPEEFRPALPTAGFARQLRDLQLRLAERGRGPAALERAGRDFGRPVWRAAADFWREYRQVIALQGTSQLSASELVSAALELVEADPSLIEGRWHTVLVDEAQSLDPMSTRLVEELAKRARLSVIAGNPGHAVFRFRGANSRFLTTTPVEHELELPGDFRGAKRRVVLAESELAERAAVSDAVRRAHLDDGVPWSQVAVIVRSSAQLEPARRALLAEGVPVRAEATDEVLAEQPLVRNLLLAVKALGEPLSAVELEELALGPVGGADPLSLRRLMRGLRRARFEARGIDTLAALVLPTAPDADEGLAEAVWETLGEREREILERIRRVLEAGARAREDKQSPEEVLWEIWAATGLAGHLQRVALRGGAAGSQADRDLDAAMALFDEAGDFVERHPHASVDTFAAVLSDRELPTDVRDRRQAAPEAVTVLTAHGAFGQQWRRVVVAGVQDDRWPTLAEAGSLLEQERLVDYIDEGIEPDTIVDRTGERVAEERRLFSVATTRATEETTVTAIDNELLEEIDEPSRFIEELLEADGIEPERVGGPAPEAVGEADVPERPGFPVLSEPVVVAELRRVACDPGQPDSRRRQAARQLARLSEAGVPGAHPDEWYQTTTPSTLEPVVGEPPVRLSPSKIEALIGCPLRAELQDLGDAADKTEPMAKGILLHALAEAVTGGVDPDEALSLVRDAYEEMITGPAWEERRQLEDFDYAAQRTIQWVKKRDGDNPAFGVEVSFKAPIGDGVELRGRMDRLERGSEGLTVVDYKTGTNAVKGDEVEEHPQLTAYQLALARGGVAGLGSGPDGATEDIAGAMLVYPAKKTKDVTERNQPAKGEEELAEFGLLLEGLAEHRRAPRLLATVGKDCEYCRLKSICPARPEGRKVTDVR</sequence>
<dbReference type="Gene3D" id="3.90.320.10">
    <property type="match status" value="1"/>
</dbReference>
<organism evidence="19 22">
    <name type="scientific">Corynebacterium otitidis ATCC 51513</name>
    <dbReference type="NCBI Taxonomy" id="883169"/>
    <lineage>
        <taxon>Bacteria</taxon>
        <taxon>Bacillati</taxon>
        <taxon>Actinomycetota</taxon>
        <taxon>Actinomycetes</taxon>
        <taxon>Mycobacteriales</taxon>
        <taxon>Corynebacteriaceae</taxon>
        <taxon>Corynebacterium</taxon>
    </lineage>
</organism>
<comment type="catalytic activity">
    <reaction evidence="12">
        <text>Couples ATP hydrolysis with the unwinding of duplex DNA by translocating in the 3'-5' direction.</text>
        <dbReference type="EC" id="5.6.2.4"/>
    </reaction>
</comment>
<feature type="region of interest" description="Disordered" evidence="16">
    <location>
        <begin position="1"/>
        <end position="37"/>
    </location>
</feature>
<evidence type="ECO:0000313" key="21">
    <source>
        <dbReference type="Proteomes" id="UP000006078"/>
    </source>
</evidence>
<dbReference type="EC" id="5.6.2.4" evidence="13"/>
<evidence type="ECO:0000256" key="4">
    <source>
        <dbReference type="ARBA" id="ARBA00022763"/>
    </source>
</evidence>
<evidence type="ECO:0000256" key="16">
    <source>
        <dbReference type="SAM" id="MobiDB-lite"/>
    </source>
</evidence>
<dbReference type="OrthoDB" id="5240387at2"/>
<evidence type="ECO:0000256" key="1">
    <source>
        <dbReference type="ARBA" id="ARBA00009922"/>
    </source>
</evidence>
<evidence type="ECO:0000313" key="22">
    <source>
        <dbReference type="Proteomes" id="UP000011016"/>
    </source>
</evidence>
<dbReference type="InterPro" id="IPR000212">
    <property type="entry name" value="DNA_helicase_UvrD/REP"/>
</dbReference>
<evidence type="ECO:0000256" key="15">
    <source>
        <dbReference type="PROSITE-ProRule" id="PRU00560"/>
    </source>
</evidence>
<comment type="caution">
    <text evidence="19">The sequence shown here is derived from an EMBL/GenBank/DDBJ whole genome shotgun (WGS) entry which is preliminary data.</text>
</comment>
<dbReference type="STRING" id="29321.AAV33_08005"/>
<evidence type="ECO:0000256" key="2">
    <source>
        <dbReference type="ARBA" id="ARBA00022722"/>
    </source>
</evidence>
<evidence type="ECO:0000256" key="8">
    <source>
        <dbReference type="ARBA" id="ARBA00022840"/>
    </source>
</evidence>
<dbReference type="InterPro" id="IPR011604">
    <property type="entry name" value="PDDEXK-like_dom_sf"/>
</dbReference>
<dbReference type="EMBL" id="AHAE01000049">
    <property type="protein sequence ID" value="EJZ81950.1"/>
    <property type="molecule type" value="Genomic_DNA"/>
</dbReference>
<dbReference type="PATRIC" id="fig|883169.3.peg.1083"/>
<dbReference type="InterPro" id="IPR014017">
    <property type="entry name" value="DNA_helicase_UvrD-like_C"/>
</dbReference>
<dbReference type="HOGENOM" id="CLU_004900_0_0_11"/>
<dbReference type="GO" id="GO:0003677">
    <property type="term" value="F:DNA binding"/>
    <property type="evidence" value="ECO:0007669"/>
    <property type="project" value="UniProtKB-KW"/>
</dbReference>
<feature type="domain" description="UvrD-like helicase ATP-binding" evidence="17">
    <location>
        <begin position="22"/>
        <end position="326"/>
    </location>
</feature>
<dbReference type="EMBL" id="CAJZ01000124">
    <property type="protein sequence ID" value="CCI83661.1"/>
    <property type="molecule type" value="Genomic_DNA"/>
</dbReference>
<proteinExistence type="inferred from homology"/>
<dbReference type="AlphaFoldDB" id="I7JW55"/>
<dbReference type="Pfam" id="PF12705">
    <property type="entry name" value="PDDEXK_1"/>
    <property type="match status" value="1"/>
</dbReference>
<keyword evidence="4" id="KW-0227">DNA damage</keyword>
<keyword evidence="3 15" id="KW-0547">Nucleotide-binding</keyword>
<dbReference type="GO" id="GO:0000725">
    <property type="term" value="P:recombinational repair"/>
    <property type="evidence" value="ECO:0007669"/>
    <property type="project" value="TreeGrafter"/>
</dbReference>
<evidence type="ECO:0000256" key="12">
    <source>
        <dbReference type="ARBA" id="ARBA00034617"/>
    </source>
</evidence>
<keyword evidence="10" id="KW-0234">DNA repair</keyword>
<accession>I7JW55</accession>
<dbReference type="InterPro" id="IPR027417">
    <property type="entry name" value="P-loop_NTPase"/>
</dbReference>
<dbReference type="InterPro" id="IPR014016">
    <property type="entry name" value="UvrD-like_ATP-bd"/>
</dbReference>
<dbReference type="GO" id="GO:0033202">
    <property type="term" value="C:DNA helicase complex"/>
    <property type="evidence" value="ECO:0007669"/>
    <property type="project" value="TreeGrafter"/>
</dbReference>
<evidence type="ECO:0000256" key="5">
    <source>
        <dbReference type="ARBA" id="ARBA00022801"/>
    </source>
</evidence>
<feature type="domain" description="UvrD-like helicase C-terminal" evidence="18">
    <location>
        <begin position="284"/>
        <end position="587"/>
    </location>
</feature>
<dbReference type="InterPro" id="IPR038726">
    <property type="entry name" value="PDDEXK_AddAB-type"/>
</dbReference>
<keyword evidence="21" id="KW-1185">Reference proteome</keyword>
<comment type="catalytic activity">
    <reaction evidence="14">
        <text>ATP + H2O = ADP + phosphate + H(+)</text>
        <dbReference type="Rhea" id="RHEA:13065"/>
        <dbReference type="ChEBI" id="CHEBI:15377"/>
        <dbReference type="ChEBI" id="CHEBI:15378"/>
        <dbReference type="ChEBI" id="CHEBI:30616"/>
        <dbReference type="ChEBI" id="CHEBI:43474"/>
        <dbReference type="ChEBI" id="CHEBI:456216"/>
        <dbReference type="EC" id="5.6.2.4"/>
    </reaction>
</comment>
<evidence type="ECO:0000256" key="9">
    <source>
        <dbReference type="ARBA" id="ARBA00023125"/>
    </source>
</evidence>
<dbReference type="RefSeq" id="WP_004601012.1">
    <property type="nucleotide sequence ID" value="NZ_HF541867.1"/>
</dbReference>
<evidence type="ECO:0000256" key="3">
    <source>
        <dbReference type="ARBA" id="ARBA00022741"/>
    </source>
</evidence>
<evidence type="ECO:0000313" key="20">
    <source>
        <dbReference type="EMBL" id="EJZ81950.1"/>
    </source>
</evidence>
<dbReference type="PROSITE" id="PS51217">
    <property type="entry name" value="UVRD_HELICASE_CTER"/>
    <property type="match status" value="1"/>
</dbReference>
<dbReference type="Proteomes" id="UP000006078">
    <property type="component" value="Unassembled WGS sequence"/>
</dbReference>
<evidence type="ECO:0000259" key="17">
    <source>
        <dbReference type="PROSITE" id="PS51198"/>
    </source>
</evidence>
<gene>
    <name evidence="19" type="ORF">BN46_0933</name>
    <name evidence="20" type="ORF">HMPREF9719_01122</name>
</gene>
<dbReference type="Gene3D" id="1.10.486.10">
    <property type="entry name" value="PCRA, domain 4"/>
    <property type="match status" value="1"/>
</dbReference>
<dbReference type="Gene3D" id="3.40.50.300">
    <property type="entry name" value="P-loop containing nucleotide triphosphate hydrolases"/>
    <property type="match status" value="2"/>
</dbReference>
<evidence type="ECO:0000256" key="14">
    <source>
        <dbReference type="ARBA" id="ARBA00048988"/>
    </source>
</evidence>
<evidence type="ECO:0000256" key="13">
    <source>
        <dbReference type="ARBA" id="ARBA00034808"/>
    </source>
</evidence>
<dbReference type="GO" id="GO:0005524">
    <property type="term" value="F:ATP binding"/>
    <property type="evidence" value="ECO:0007669"/>
    <property type="project" value="UniProtKB-UniRule"/>
</dbReference>
<dbReference type="PROSITE" id="PS51198">
    <property type="entry name" value="UVRD_HELICASE_ATP_BIND"/>
    <property type="match status" value="1"/>
</dbReference>
<evidence type="ECO:0000256" key="10">
    <source>
        <dbReference type="ARBA" id="ARBA00023204"/>
    </source>
</evidence>
<dbReference type="eggNOG" id="COG2887">
    <property type="taxonomic scope" value="Bacteria"/>
</dbReference>
<keyword evidence="7" id="KW-0269">Exonuclease</keyword>
<evidence type="ECO:0000256" key="11">
    <source>
        <dbReference type="ARBA" id="ARBA00023235"/>
    </source>
</evidence>
<dbReference type="PANTHER" id="PTHR11070:SF59">
    <property type="entry name" value="DNA 3'-5' HELICASE"/>
    <property type="match status" value="1"/>
</dbReference>
<dbReference type="PANTHER" id="PTHR11070">
    <property type="entry name" value="UVRD / RECB / PCRA DNA HELICASE FAMILY MEMBER"/>
    <property type="match status" value="1"/>
</dbReference>
<reference evidence="20 21" key="2">
    <citation type="submission" date="2012-08" db="EMBL/GenBank/DDBJ databases">
        <title>The Genome Sequence of Turicella otitidis ATCC 51513.</title>
        <authorList>
            <consortium name="The Broad Institute Genome Sequencing Platform"/>
            <person name="Earl A."/>
            <person name="Ward D."/>
            <person name="Feldgarden M."/>
            <person name="Gevers D."/>
            <person name="Huys G."/>
            <person name="Walker B."/>
            <person name="Young S.K."/>
            <person name="Zeng Q."/>
            <person name="Gargeya S."/>
            <person name="Fitzgerald M."/>
            <person name="Haas B."/>
            <person name="Abouelleil A."/>
            <person name="Alvarado L."/>
            <person name="Arachchi H.M."/>
            <person name="Berlin A.M."/>
            <person name="Chapman S.B."/>
            <person name="Goldberg J."/>
            <person name="Griggs A."/>
            <person name="Gujja S."/>
            <person name="Hansen M."/>
            <person name="Howarth C."/>
            <person name="Imamovic A."/>
            <person name="Larimer J."/>
            <person name="McCowen C."/>
            <person name="Montmayeur A."/>
            <person name="Murphy C."/>
            <person name="Neiman D."/>
            <person name="Pearson M."/>
            <person name="Priest M."/>
            <person name="Roberts A."/>
            <person name="Saif S."/>
            <person name="Shea T."/>
            <person name="Sisk P."/>
            <person name="Sykes S."/>
            <person name="Wortman J."/>
            <person name="Nusbaum C."/>
            <person name="Birren B."/>
        </authorList>
    </citation>
    <scope>NUCLEOTIDE SEQUENCE [LARGE SCALE GENOMIC DNA]</scope>
    <source>
        <strain evidence="20 21">ATCC 51513</strain>
    </source>
</reference>
<dbReference type="Pfam" id="PF13361">
    <property type="entry name" value="UvrD_C"/>
    <property type="match status" value="1"/>
</dbReference>
<dbReference type="InterPro" id="IPR013986">
    <property type="entry name" value="DExx_box_DNA_helicase_dom_sf"/>
</dbReference>
<reference evidence="19 22" key="1">
    <citation type="journal article" date="2012" name="J. Bacteriol.">
        <title>Draft Genome Sequence of Turicella otitidis ATCC 51513, Isolated from Middle Ear Fluid from a Child with Otitis Media.</title>
        <authorList>
            <person name="Brinkrolf K."/>
            <person name="Schneider J."/>
            <person name="Knecht M."/>
            <person name="Ruckert C."/>
            <person name="Tauch A."/>
        </authorList>
    </citation>
    <scope>NUCLEOTIDE SEQUENCE [LARGE SCALE GENOMIC DNA]</scope>
    <source>
        <strain evidence="19 22">ATCC 51513</strain>
    </source>
</reference>
<keyword evidence="9" id="KW-0238">DNA-binding</keyword>
<keyword evidence="6 15" id="KW-0347">Helicase</keyword>
<dbReference type="Pfam" id="PF00580">
    <property type="entry name" value="UvrD-helicase"/>
    <property type="match status" value="1"/>
</dbReference>
<feature type="compositionally biased region" description="Basic and acidic residues" evidence="16">
    <location>
        <begin position="1"/>
        <end position="13"/>
    </location>
</feature>